<gene>
    <name evidence="3" type="ORF">ACFO8Q_08030</name>
</gene>
<dbReference type="Proteomes" id="UP001596002">
    <property type="component" value="Unassembled WGS sequence"/>
</dbReference>
<organism evidence="3 4">
    <name type="scientific">Effusibacillus consociatus</name>
    <dbReference type="NCBI Taxonomy" id="1117041"/>
    <lineage>
        <taxon>Bacteria</taxon>
        <taxon>Bacillati</taxon>
        <taxon>Bacillota</taxon>
        <taxon>Bacilli</taxon>
        <taxon>Bacillales</taxon>
        <taxon>Alicyclobacillaceae</taxon>
        <taxon>Effusibacillus</taxon>
    </lineage>
</organism>
<keyword evidence="1" id="KW-0812">Transmembrane</keyword>
<reference evidence="4" key="1">
    <citation type="journal article" date="2019" name="Int. J. Syst. Evol. Microbiol.">
        <title>The Global Catalogue of Microorganisms (GCM) 10K type strain sequencing project: providing services to taxonomists for standard genome sequencing and annotation.</title>
        <authorList>
            <consortium name="The Broad Institute Genomics Platform"/>
            <consortium name="The Broad Institute Genome Sequencing Center for Infectious Disease"/>
            <person name="Wu L."/>
            <person name="Ma J."/>
        </authorList>
    </citation>
    <scope>NUCLEOTIDE SEQUENCE [LARGE SCALE GENOMIC DNA]</scope>
    <source>
        <strain evidence="4">WYCCWR 12678</strain>
    </source>
</reference>
<dbReference type="InterPro" id="IPR011642">
    <property type="entry name" value="Gate_dom"/>
</dbReference>
<feature type="transmembrane region" description="Helical" evidence="1">
    <location>
        <begin position="37"/>
        <end position="54"/>
    </location>
</feature>
<accession>A0ABV9PZ23</accession>
<keyword evidence="1" id="KW-0472">Membrane</keyword>
<proteinExistence type="predicted"/>
<evidence type="ECO:0000313" key="3">
    <source>
        <dbReference type="EMBL" id="MFC4767310.1"/>
    </source>
</evidence>
<keyword evidence="4" id="KW-1185">Reference proteome</keyword>
<comment type="caution">
    <text evidence="3">The sequence shown here is derived from an EMBL/GenBank/DDBJ whole genome shotgun (WGS) entry which is preliminary data.</text>
</comment>
<evidence type="ECO:0000259" key="2">
    <source>
        <dbReference type="Pfam" id="PF07670"/>
    </source>
</evidence>
<evidence type="ECO:0000256" key="1">
    <source>
        <dbReference type="SAM" id="Phobius"/>
    </source>
</evidence>
<sequence>MINVIWLSLLIIGIVVGAATGNVDGITRGILKGAENGVSVSLGLISILVFWLGLMKIAEQAGLVQTLAKALRPLARFLYPSVPENHPAMGSILANMSANILGLGNAATPLGLKAMQELQELNPDPTRASDAMCTLLAINTASLTIIPATVIAIRLQYGSANPTEIVGATILATFLGTAVAVLLDRMFRAYERRKRGGS</sequence>
<dbReference type="EMBL" id="JBHSHC010000052">
    <property type="protein sequence ID" value="MFC4767310.1"/>
    <property type="molecule type" value="Genomic_DNA"/>
</dbReference>
<dbReference type="RefSeq" id="WP_380025228.1">
    <property type="nucleotide sequence ID" value="NZ_JBHSHC010000052.1"/>
</dbReference>
<evidence type="ECO:0000313" key="4">
    <source>
        <dbReference type="Proteomes" id="UP001596002"/>
    </source>
</evidence>
<dbReference type="Pfam" id="PF07670">
    <property type="entry name" value="Gate"/>
    <property type="match status" value="1"/>
</dbReference>
<name>A0ABV9PZ23_9BACL</name>
<keyword evidence="1" id="KW-1133">Transmembrane helix</keyword>
<feature type="transmembrane region" description="Helical" evidence="1">
    <location>
        <begin position="165"/>
        <end position="183"/>
    </location>
</feature>
<protein>
    <submittedName>
        <fullName evidence="3">Nucleoside recognition domain-containing protein</fullName>
    </submittedName>
</protein>
<feature type="transmembrane region" description="Helical" evidence="1">
    <location>
        <begin position="131"/>
        <end position="153"/>
    </location>
</feature>
<feature type="domain" description="Nucleoside transporter/FeoB GTPase Gate" evidence="2">
    <location>
        <begin position="42"/>
        <end position="151"/>
    </location>
</feature>